<feature type="compositionally biased region" description="Basic and acidic residues" evidence="1">
    <location>
        <begin position="94"/>
        <end position="126"/>
    </location>
</feature>
<keyword evidence="3" id="KW-1185">Reference proteome</keyword>
<feature type="region of interest" description="Disordered" evidence="1">
    <location>
        <begin position="92"/>
        <end position="126"/>
    </location>
</feature>
<dbReference type="Proteomes" id="UP000886653">
    <property type="component" value="Unassembled WGS sequence"/>
</dbReference>
<protein>
    <submittedName>
        <fullName evidence="2">Uncharacterized protein</fullName>
    </submittedName>
</protein>
<proteinExistence type="predicted"/>
<sequence>MGKKKKKSNQIKTAANLANPQVARKSYGLYLLSKTESKPGEGERRIGDEGERNIDKSERKKKMARKKVKMVVQPPKKLMNKVIIGIRMVANQRKVSDPENNFNEKNEGERERERERERKRERERERVMRERKFAVSDSTVTIQ</sequence>
<evidence type="ECO:0000313" key="2">
    <source>
        <dbReference type="EMBL" id="KAG0141193.1"/>
    </source>
</evidence>
<feature type="compositionally biased region" description="Basic and acidic residues" evidence="1">
    <location>
        <begin position="35"/>
        <end position="58"/>
    </location>
</feature>
<accession>A0A9P6N8B8</accession>
<name>A0A9P6N8B8_9BASI</name>
<comment type="caution">
    <text evidence="2">The sequence shown here is derived from an EMBL/GenBank/DDBJ whole genome shotgun (WGS) entry which is preliminary data.</text>
</comment>
<feature type="compositionally biased region" description="Basic residues" evidence="1">
    <location>
        <begin position="59"/>
        <end position="69"/>
    </location>
</feature>
<evidence type="ECO:0000313" key="3">
    <source>
        <dbReference type="Proteomes" id="UP000886653"/>
    </source>
</evidence>
<organism evidence="2 3">
    <name type="scientific">Cronartium quercuum f. sp. fusiforme G11</name>
    <dbReference type="NCBI Taxonomy" id="708437"/>
    <lineage>
        <taxon>Eukaryota</taxon>
        <taxon>Fungi</taxon>
        <taxon>Dikarya</taxon>
        <taxon>Basidiomycota</taxon>
        <taxon>Pucciniomycotina</taxon>
        <taxon>Pucciniomycetes</taxon>
        <taxon>Pucciniales</taxon>
        <taxon>Coleosporiaceae</taxon>
        <taxon>Cronartium</taxon>
    </lineage>
</organism>
<dbReference type="EMBL" id="MU167397">
    <property type="protein sequence ID" value="KAG0141193.1"/>
    <property type="molecule type" value="Genomic_DNA"/>
</dbReference>
<evidence type="ECO:0000256" key="1">
    <source>
        <dbReference type="SAM" id="MobiDB-lite"/>
    </source>
</evidence>
<reference evidence="2" key="1">
    <citation type="submission" date="2013-11" db="EMBL/GenBank/DDBJ databases">
        <title>Genome sequence of the fusiform rust pathogen reveals effectors for host alternation and coevolution with pine.</title>
        <authorList>
            <consortium name="DOE Joint Genome Institute"/>
            <person name="Smith K."/>
            <person name="Pendleton A."/>
            <person name="Kubisiak T."/>
            <person name="Anderson C."/>
            <person name="Salamov A."/>
            <person name="Aerts A."/>
            <person name="Riley R."/>
            <person name="Clum A."/>
            <person name="Lindquist E."/>
            <person name="Ence D."/>
            <person name="Campbell M."/>
            <person name="Kronenberg Z."/>
            <person name="Feau N."/>
            <person name="Dhillon B."/>
            <person name="Hamelin R."/>
            <person name="Burleigh J."/>
            <person name="Smith J."/>
            <person name="Yandell M."/>
            <person name="Nelson C."/>
            <person name="Grigoriev I."/>
            <person name="Davis J."/>
        </authorList>
    </citation>
    <scope>NUCLEOTIDE SEQUENCE</scope>
    <source>
        <strain evidence="2">G11</strain>
    </source>
</reference>
<feature type="region of interest" description="Disordered" evidence="1">
    <location>
        <begin position="34"/>
        <end position="70"/>
    </location>
</feature>
<dbReference type="AlphaFoldDB" id="A0A9P6N8B8"/>
<gene>
    <name evidence="2" type="ORF">CROQUDRAFT_304598</name>
</gene>